<dbReference type="PANTHER" id="PTHR22916">
    <property type="entry name" value="GLYCOSYLTRANSFERASE"/>
    <property type="match status" value="1"/>
</dbReference>
<keyword evidence="3" id="KW-1185">Reference proteome</keyword>
<dbReference type="OrthoDB" id="5986178at2"/>
<dbReference type="Proteomes" id="UP000191200">
    <property type="component" value="Chromosome"/>
</dbReference>
<dbReference type="InterPro" id="IPR029044">
    <property type="entry name" value="Nucleotide-diphossugar_trans"/>
</dbReference>
<dbReference type="KEGG" id="vte:BHY08_07675"/>
<evidence type="ECO:0000313" key="3">
    <source>
        <dbReference type="Proteomes" id="UP000191200"/>
    </source>
</evidence>
<sequence length="259" mass="30372">MQNNNHTFVVCAYKESSFLDNCIESLKNQTVKSNLLVYTSTPNEYIESICKKYDISLVTKEGGSIGKDWNNALSFVETDYATIAHQDDLYLPNYTESMMKLFEKNQDGLIAYSNYREWKNGEVIPINTNLKIKNVMLKTISVFNKSNFWRKRVLGFGNPICCPAVTYNMKKLNGFQFDEKMKVSLDWLAWYDIGMKKGRFLYDSSELMIHRIHDESETTNTIKDNIRTQEDIMMFNKFWNKHIADFIMKFYVKSQDSNN</sequence>
<proteinExistence type="predicted"/>
<dbReference type="EMBL" id="CP017267">
    <property type="protein sequence ID" value="APB32253.1"/>
    <property type="molecule type" value="Genomic_DNA"/>
</dbReference>
<dbReference type="PANTHER" id="PTHR22916:SF3">
    <property type="entry name" value="UDP-GLCNAC:BETAGAL BETA-1,3-N-ACETYLGLUCOSAMINYLTRANSFERASE-LIKE PROTEIN 1"/>
    <property type="match status" value="1"/>
</dbReference>
<dbReference type="AlphaFoldDB" id="A0A1J0A8K2"/>
<dbReference type="GO" id="GO:0016758">
    <property type="term" value="F:hexosyltransferase activity"/>
    <property type="evidence" value="ECO:0007669"/>
    <property type="project" value="UniProtKB-ARBA"/>
</dbReference>
<protein>
    <submittedName>
        <fullName evidence="2">Glycosyl transferase</fullName>
    </submittedName>
</protein>
<dbReference type="InterPro" id="IPR001173">
    <property type="entry name" value="Glyco_trans_2-like"/>
</dbReference>
<dbReference type="SUPFAM" id="SSF53448">
    <property type="entry name" value="Nucleotide-diphospho-sugar transferases"/>
    <property type="match status" value="1"/>
</dbReference>
<evidence type="ECO:0000313" key="2">
    <source>
        <dbReference type="EMBL" id="APB32253.1"/>
    </source>
</evidence>
<dbReference type="STRING" id="519472.BHY08_07675"/>
<dbReference type="Pfam" id="PF00535">
    <property type="entry name" value="Glycos_transf_2"/>
    <property type="match status" value="1"/>
</dbReference>
<gene>
    <name evidence="2" type="ORF">BHY08_07675</name>
</gene>
<keyword evidence="2" id="KW-0808">Transferase</keyword>
<evidence type="ECO:0000259" key="1">
    <source>
        <dbReference type="Pfam" id="PF00535"/>
    </source>
</evidence>
<organism evidence="2 3">
    <name type="scientific">Vagococcus teuberi</name>
    <dbReference type="NCBI Taxonomy" id="519472"/>
    <lineage>
        <taxon>Bacteria</taxon>
        <taxon>Bacillati</taxon>
        <taxon>Bacillota</taxon>
        <taxon>Bacilli</taxon>
        <taxon>Lactobacillales</taxon>
        <taxon>Enterococcaceae</taxon>
        <taxon>Vagococcus</taxon>
    </lineage>
</organism>
<name>A0A1J0A8K2_9ENTE</name>
<dbReference type="CDD" id="cd00761">
    <property type="entry name" value="Glyco_tranf_GTA_type"/>
    <property type="match status" value="1"/>
</dbReference>
<reference evidence="2 3" key="1">
    <citation type="submission" date="2016-09" db="EMBL/GenBank/DDBJ databases">
        <title>Vagococcus teuberi sp. nov., isolated from the Malian artisanal sour milk fene.</title>
        <authorList>
            <person name="Wullschleger S."/>
            <person name="Seifert C."/>
            <person name="Baumgartner S."/>
            <person name="Lacroix C."/>
            <person name="Bonfoh B."/>
            <person name="Stevens M.J."/>
            <person name="Meile L."/>
        </authorList>
    </citation>
    <scope>NUCLEOTIDE SEQUENCE [LARGE SCALE GENOMIC DNA]</scope>
    <source>
        <strain evidence="2 3">DSM 21459</strain>
    </source>
</reference>
<accession>A0A1J0A8K2</accession>
<dbReference type="Gene3D" id="3.90.550.10">
    <property type="entry name" value="Spore Coat Polysaccharide Biosynthesis Protein SpsA, Chain A"/>
    <property type="match status" value="1"/>
</dbReference>
<dbReference type="RefSeq" id="WP_071457865.1">
    <property type="nucleotide sequence ID" value="NZ_CP017267.1"/>
</dbReference>
<feature type="domain" description="Glycosyltransferase 2-like" evidence="1">
    <location>
        <begin position="8"/>
        <end position="152"/>
    </location>
</feature>